<gene>
    <name evidence="2" type="ORF">HLH29_11725</name>
</gene>
<dbReference type="RefSeq" id="WP_182966962.1">
    <property type="nucleotide sequence ID" value="NZ_BAABGC010000017.1"/>
</dbReference>
<reference evidence="2 3" key="1">
    <citation type="submission" date="2020-04" db="EMBL/GenBank/DDBJ databases">
        <title>Description of novel Gluconacetobacter.</title>
        <authorList>
            <person name="Sombolestani A."/>
        </authorList>
    </citation>
    <scope>NUCLEOTIDE SEQUENCE [LARGE SCALE GENOMIC DNA]</scope>
    <source>
        <strain evidence="2 3">LMG 27725</strain>
    </source>
</reference>
<protein>
    <submittedName>
        <fullName evidence="2">SDR family oxidoreductase</fullName>
    </submittedName>
</protein>
<dbReference type="InterPro" id="IPR036291">
    <property type="entry name" value="NAD(P)-bd_dom_sf"/>
</dbReference>
<name>A0A7W4P747_9PROT</name>
<evidence type="ECO:0000313" key="2">
    <source>
        <dbReference type="EMBL" id="MBB2179832.1"/>
    </source>
</evidence>
<feature type="domain" description="NmrA-like" evidence="1">
    <location>
        <begin position="2"/>
        <end position="252"/>
    </location>
</feature>
<dbReference type="Pfam" id="PF05368">
    <property type="entry name" value="NmrA"/>
    <property type="match status" value="1"/>
</dbReference>
<dbReference type="Gene3D" id="3.90.25.10">
    <property type="entry name" value="UDP-galactose 4-epimerase, domain 1"/>
    <property type="match status" value="1"/>
</dbReference>
<dbReference type="CDD" id="cd05269">
    <property type="entry name" value="TMR_SDR_a"/>
    <property type="match status" value="1"/>
</dbReference>
<evidence type="ECO:0000313" key="3">
    <source>
        <dbReference type="Proteomes" id="UP000525623"/>
    </source>
</evidence>
<dbReference type="Proteomes" id="UP000525623">
    <property type="component" value="Unassembled WGS sequence"/>
</dbReference>
<dbReference type="AlphaFoldDB" id="A0A7W4P747"/>
<dbReference type="PANTHER" id="PTHR47129">
    <property type="entry name" value="QUINONE OXIDOREDUCTASE 2"/>
    <property type="match status" value="1"/>
</dbReference>
<accession>A0A7W4P747</accession>
<evidence type="ECO:0000259" key="1">
    <source>
        <dbReference type="Pfam" id="PF05368"/>
    </source>
</evidence>
<dbReference type="EMBL" id="JABEQL010000014">
    <property type="protein sequence ID" value="MBB2179832.1"/>
    <property type="molecule type" value="Genomic_DNA"/>
</dbReference>
<dbReference type="InterPro" id="IPR052718">
    <property type="entry name" value="NmrA-type_oxidoreductase"/>
</dbReference>
<sequence>MIIVTGANGQLGRGIVKSLVGRGVASHEIVASVRDPRRAADLAALGVTIRRGDFADARSLEAAFRGADKVLIVSADKLGEEALRLHRTAIEAARTVGARRIFYTSHMGARPGSPFLPADQHAATEADLAASGIAYTSLRHGFYVESCLHMIGDDLRRGELRTPEDGPVSWTARGDLAEADGAILATKGGWDGITPSLTAGEAITMAEIAVIASEVTGRTVRHVTVTDEAWRDAKIAAGMPAIYADMLLGAFRAARQGDFATTGPALAALLGRTPRTIRDALSAPDFNQPHR</sequence>
<dbReference type="PANTHER" id="PTHR47129:SF1">
    <property type="entry name" value="NMRA-LIKE DOMAIN-CONTAINING PROTEIN"/>
    <property type="match status" value="1"/>
</dbReference>
<dbReference type="InterPro" id="IPR008030">
    <property type="entry name" value="NmrA-like"/>
</dbReference>
<dbReference type="Gene3D" id="3.40.50.720">
    <property type="entry name" value="NAD(P)-binding Rossmann-like Domain"/>
    <property type="match status" value="1"/>
</dbReference>
<keyword evidence="3" id="KW-1185">Reference proteome</keyword>
<organism evidence="2 3">
    <name type="scientific">Gluconacetobacter tumulicola</name>
    <dbReference type="NCBI Taxonomy" id="1017177"/>
    <lineage>
        <taxon>Bacteria</taxon>
        <taxon>Pseudomonadati</taxon>
        <taxon>Pseudomonadota</taxon>
        <taxon>Alphaproteobacteria</taxon>
        <taxon>Acetobacterales</taxon>
        <taxon>Acetobacteraceae</taxon>
        <taxon>Gluconacetobacter</taxon>
    </lineage>
</organism>
<comment type="caution">
    <text evidence="2">The sequence shown here is derived from an EMBL/GenBank/DDBJ whole genome shotgun (WGS) entry which is preliminary data.</text>
</comment>
<proteinExistence type="predicted"/>
<dbReference type="SUPFAM" id="SSF51735">
    <property type="entry name" value="NAD(P)-binding Rossmann-fold domains"/>
    <property type="match status" value="1"/>
</dbReference>